<keyword evidence="3 5" id="KW-0479">Metal-binding</keyword>
<evidence type="ECO:0000256" key="2">
    <source>
        <dbReference type="ARBA" id="ARBA00010617"/>
    </source>
</evidence>
<dbReference type="RefSeq" id="XP_033655643.1">
    <property type="nucleotide sequence ID" value="XM_033797916.1"/>
</dbReference>
<dbReference type="Pfam" id="PF00067">
    <property type="entry name" value="p450"/>
    <property type="match status" value="1"/>
</dbReference>
<keyword evidence="5" id="KW-0349">Heme</keyword>
<protein>
    <submittedName>
        <fullName evidence="7">Cytochrome P450</fullName>
    </submittedName>
</protein>
<dbReference type="EMBL" id="ML986488">
    <property type="protein sequence ID" value="KAF2278104.1"/>
    <property type="molecule type" value="Genomic_DNA"/>
</dbReference>
<evidence type="ECO:0000313" key="8">
    <source>
        <dbReference type="Proteomes" id="UP000800097"/>
    </source>
</evidence>
<keyword evidence="8" id="KW-1185">Reference proteome</keyword>
<dbReference type="GO" id="GO:0004497">
    <property type="term" value="F:monooxygenase activity"/>
    <property type="evidence" value="ECO:0007669"/>
    <property type="project" value="InterPro"/>
</dbReference>
<evidence type="ECO:0000256" key="4">
    <source>
        <dbReference type="ARBA" id="ARBA00023004"/>
    </source>
</evidence>
<dbReference type="Gene3D" id="1.10.630.10">
    <property type="entry name" value="Cytochrome P450"/>
    <property type="match status" value="1"/>
</dbReference>
<dbReference type="PRINTS" id="PR00385">
    <property type="entry name" value="P450"/>
</dbReference>
<proteinExistence type="inferred from homology"/>
<dbReference type="PANTHER" id="PTHR24305:SF232">
    <property type="entry name" value="P450, PUTATIVE (EUROFUNG)-RELATED"/>
    <property type="match status" value="1"/>
</dbReference>
<feature type="binding site" description="axial binding residue" evidence="5">
    <location>
        <position position="407"/>
    </location>
    <ligand>
        <name>heme</name>
        <dbReference type="ChEBI" id="CHEBI:30413"/>
    </ligand>
    <ligandPart>
        <name>Fe</name>
        <dbReference type="ChEBI" id="CHEBI:18248"/>
    </ligandPart>
</feature>
<dbReference type="InterPro" id="IPR001128">
    <property type="entry name" value="Cyt_P450"/>
</dbReference>
<dbReference type="OrthoDB" id="10029320at2759"/>
<dbReference type="SUPFAM" id="SSF48264">
    <property type="entry name" value="Cytochrome P450"/>
    <property type="match status" value="1"/>
</dbReference>
<feature type="region of interest" description="Disordered" evidence="6">
    <location>
        <begin position="360"/>
        <end position="397"/>
    </location>
</feature>
<dbReference type="InterPro" id="IPR002403">
    <property type="entry name" value="Cyt_P450_E_grp-IV"/>
</dbReference>
<accession>A0A6A6JPB0</accession>
<dbReference type="InterPro" id="IPR036396">
    <property type="entry name" value="Cyt_P450_sf"/>
</dbReference>
<evidence type="ECO:0000256" key="1">
    <source>
        <dbReference type="ARBA" id="ARBA00001971"/>
    </source>
</evidence>
<evidence type="ECO:0000256" key="3">
    <source>
        <dbReference type="ARBA" id="ARBA00022723"/>
    </source>
</evidence>
<feature type="compositionally biased region" description="Low complexity" evidence="6">
    <location>
        <begin position="368"/>
        <end position="385"/>
    </location>
</feature>
<dbReference type="GO" id="GO:0005506">
    <property type="term" value="F:iron ion binding"/>
    <property type="evidence" value="ECO:0007669"/>
    <property type="project" value="InterPro"/>
</dbReference>
<reference evidence="7" key="1">
    <citation type="journal article" date="2020" name="Stud. Mycol.">
        <title>101 Dothideomycetes genomes: a test case for predicting lifestyles and emergence of pathogens.</title>
        <authorList>
            <person name="Haridas S."/>
            <person name="Albert R."/>
            <person name="Binder M."/>
            <person name="Bloem J."/>
            <person name="Labutti K."/>
            <person name="Salamov A."/>
            <person name="Andreopoulos B."/>
            <person name="Baker S."/>
            <person name="Barry K."/>
            <person name="Bills G."/>
            <person name="Bluhm B."/>
            <person name="Cannon C."/>
            <person name="Castanera R."/>
            <person name="Culley D."/>
            <person name="Daum C."/>
            <person name="Ezra D."/>
            <person name="Gonzalez J."/>
            <person name="Henrissat B."/>
            <person name="Kuo A."/>
            <person name="Liang C."/>
            <person name="Lipzen A."/>
            <person name="Lutzoni F."/>
            <person name="Magnuson J."/>
            <person name="Mondo S."/>
            <person name="Nolan M."/>
            <person name="Ohm R."/>
            <person name="Pangilinan J."/>
            <person name="Park H.-J."/>
            <person name="Ramirez L."/>
            <person name="Alfaro M."/>
            <person name="Sun H."/>
            <person name="Tritt A."/>
            <person name="Yoshinaga Y."/>
            <person name="Zwiers L.-H."/>
            <person name="Turgeon B."/>
            <person name="Goodwin S."/>
            <person name="Spatafora J."/>
            <person name="Crous P."/>
            <person name="Grigoriev I."/>
        </authorList>
    </citation>
    <scope>NUCLEOTIDE SEQUENCE</scope>
    <source>
        <strain evidence="7">CBS 379.55</strain>
    </source>
</reference>
<name>A0A6A6JPB0_WESOR</name>
<dbReference type="GO" id="GO:0016705">
    <property type="term" value="F:oxidoreductase activity, acting on paired donors, with incorporation or reduction of molecular oxygen"/>
    <property type="evidence" value="ECO:0007669"/>
    <property type="project" value="InterPro"/>
</dbReference>
<dbReference type="GeneID" id="54551091"/>
<comment type="similarity">
    <text evidence="2">Belongs to the cytochrome P450 family.</text>
</comment>
<evidence type="ECO:0000313" key="7">
    <source>
        <dbReference type="EMBL" id="KAF2278104.1"/>
    </source>
</evidence>
<dbReference type="AlphaFoldDB" id="A0A6A6JPB0"/>
<sequence>MDLWPVAPPQIIITDPDLALHITVANNLPKHEFETKFAGPVVGKGSILLEEGASWKQLHRMLAPAFNATNVRNRTSMVADEVMIFRSILHKYADSGEPFSLEQAISKLTFDLIFTTTFGFSQHAQQKGSAILDLFKKLLDQNYIIQESLNPIKRRLARWRCAAASRELDGLIEPLVKERYALVREKNLDVSQRVGLSIIDLVIREYLQEEAGRTDNKGDAKSDSPSSSPSPAFLATAIAQIKTLLLAGTGTATDTLCFAYMLLSKEPGIISRLIDEHSRAFAPSIDETVSLLHSSPGRLADLELTTNVLKETLRLYPIGHTVRAADAIEYKGRVYPAKGHLIFPLSHTMHYDPSVFPNPSRFDPDRFTPSSSSSSSSSPSSSTSSYPDGLTHPRHAWRPFERGPRACLGQTMAMEEMKVVLLLTVREFEFEVLPCEGEGEKEKGKPRQRVPWTDLDTRFGDVAFQEMVFEARPRGGMRVRVRRSGKERGGGKV</sequence>
<organism evidence="7 8">
    <name type="scientific">Westerdykella ornata</name>
    <dbReference type="NCBI Taxonomy" id="318751"/>
    <lineage>
        <taxon>Eukaryota</taxon>
        <taxon>Fungi</taxon>
        <taxon>Dikarya</taxon>
        <taxon>Ascomycota</taxon>
        <taxon>Pezizomycotina</taxon>
        <taxon>Dothideomycetes</taxon>
        <taxon>Pleosporomycetidae</taxon>
        <taxon>Pleosporales</taxon>
        <taxon>Sporormiaceae</taxon>
        <taxon>Westerdykella</taxon>
    </lineage>
</organism>
<evidence type="ECO:0000256" key="5">
    <source>
        <dbReference type="PIRSR" id="PIRSR602403-1"/>
    </source>
</evidence>
<dbReference type="Proteomes" id="UP000800097">
    <property type="component" value="Unassembled WGS sequence"/>
</dbReference>
<keyword evidence="4 5" id="KW-0408">Iron</keyword>
<dbReference type="GO" id="GO:0020037">
    <property type="term" value="F:heme binding"/>
    <property type="evidence" value="ECO:0007669"/>
    <property type="project" value="InterPro"/>
</dbReference>
<comment type="cofactor">
    <cofactor evidence="1 5">
        <name>heme</name>
        <dbReference type="ChEBI" id="CHEBI:30413"/>
    </cofactor>
</comment>
<gene>
    <name evidence="7" type="ORF">EI97DRAFT_431364</name>
</gene>
<dbReference type="InterPro" id="IPR050121">
    <property type="entry name" value="Cytochrome_P450_monoxygenase"/>
</dbReference>
<evidence type="ECO:0000256" key="6">
    <source>
        <dbReference type="SAM" id="MobiDB-lite"/>
    </source>
</evidence>
<dbReference type="PRINTS" id="PR00465">
    <property type="entry name" value="EP450IV"/>
</dbReference>
<dbReference type="PANTHER" id="PTHR24305">
    <property type="entry name" value="CYTOCHROME P450"/>
    <property type="match status" value="1"/>
</dbReference>